<sequence length="350" mass="41234">MRQNDFDTNERPLYVIANTEEAKLLTSEKNHLRSLLRELVHKNGGSIEQLKRRNDITKIKIPLLQQKKFSVSNSRTNHGDVFLPSTSVHNRLSKSQMSNNNSLKSQMQNRTTKNRKSSISPVIIGEFDRFQEVTPKAYNYMSLVEIPQIKLVQQNFNNESSLDIKGSFFSSYSAQRRSRRNIEKILNSQNITTNSSTQESILVPIKEEYTDQKTNGQLSTYLQPAFSYSPMIRNTLIFGDTQYDNPFQFNKIKSNQYMSEILQKQSEIEKINQQQYKIPIKLKKELTNNRFLDINIGNTHERVKQEKQWSLKVNPNYFECMKEREKIQDMIIKRRRDREAKFNNKKRANY</sequence>
<dbReference type="EMBL" id="CCKQ01003933">
    <property type="protein sequence ID" value="CDW75073.1"/>
    <property type="molecule type" value="Genomic_DNA"/>
</dbReference>
<proteinExistence type="predicted"/>
<dbReference type="Proteomes" id="UP000039865">
    <property type="component" value="Unassembled WGS sequence"/>
</dbReference>
<protein>
    <submittedName>
        <fullName evidence="2">Uncharacterized protein</fullName>
    </submittedName>
</protein>
<gene>
    <name evidence="2" type="primary">Contig522.g576</name>
    <name evidence="2" type="ORF">STYLEM_4059</name>
</gene>
<dbReference type="InParanoid" id="A0A078A0T1"/>
<feature type="compositionally biased region" description="Polar residues" evidence="1">
    <location>
        <begin position="93"/>
        <end position="111"/>
    </location>
</feature>
<organism evidence="2 3">
    <name type="scientific">Stylonychia lemnae</name>
    <name type="common">Ciliate</name>
    <dbReference type="NCBI Taxonomy" id="5949"/>
    <lineage>
        <taxon>Eukaryota</taxon>
        <taxon>Sar</taxon>
        <taxon>Alveolata</taxon>
        <taxon>Ciliophora</taxon>
        <taxon>Intramacronucleata</taxon>
        <taxon>Spirotrichea</taxon>
        <taxon>Stichotrichia</taxon>
        <taxon>Sporadotrichida</taxon>
        <taxon>Oxytrichidae</taxon>
        <taxon>Stylonychinae</taxon>
        <taxon>Stylonychia</taxon>
    </lineage>
</organism>
<evidence type="ECO:0000313" key="3">
    <source>
        <dbReference type="Proteomes" id="UP000039865"/>
    </source>
</evidence>
<accession>A0A078A0T1</accession>
<dbReference type="AlphaFoldDB" id="A0A078A0T1"/>
<name>A0A078A0T1_STYLE</name>
<evidence type="ECO:0000256" key="1">
    <source>
        <dbReference type="SAM" id="MobiDB-lite"/>
    </source>
</evidence>
<feature type="region of interest" description="Disordered" evidence="1">
    <location>
        <begin position="93"/>
        <end position="117"/>
    </location>
</feature>
<reference evidence="2 3" key="1">
    <citation type="submission" date="2014-06" db="EMBL/GenBank/DDBJ databases">
        <authorList>
            <person name="Swart Estienne"/>
        </authorList>
    </citation>
    <scope>NUCLEOTIDE SEQUENCE [LARGE SCALE GENOMIC DNA]</scope>
    <source>
        <strain evidence="2 3">130c</strain>
    </source>
</reference>
<evidence type="ECO:0000313" key="2">
    <source>
        <dbReference type="EMBL" id="CDW75073.1"/>
    </source>
</evidence>
<keyword evidence="3" id="KW-1185">Reference proteome</keyword>